<evidence type="ECO:0000256" key="2">
    <source>
        <dbReference type="SAM" id="SignalP"/>
    </source>
</evidence>
<keyword evidence="1" id="KW-0175">Coiled coil</keyword>
<organism evidence="3 4">
    <name type="scientific">Candidatus Doudnabacteria bacterium CG10_big_fil_rev_8_21_14_0_10_41_10</name>
    <dbReference type="NCBI Taxonomy" id="1974551"/>
    <lineage>
        <taxon>Bacteria</taxon>
        <taxon>Candidatus Doudnaibacteriota</taxon>
    </lineage>
</organism>
<gene>
    <name evidence="3" type="ORF">COT91_02510</name>
</gene>
<feature type="coiled-coil region" evidence="1">
    <location>
        <begin position="77"/>
        <end position="142"/>
    </location>
</feature>
<name>A0A2H0VDP0_9BACT</name>
<evidence type="ECO:0000313" key="3">
    <source>
        <dbReference type="EMBL" id="PIR97222.1"/>
    </source>
</evidence>
<reference evidence="4" key="1">
    <citation type="submission" date="2017-09" db="EMBL/GenBank/DDBJ databases">
        <title>Depth-based differentiation of microbial function through sediment-hosted aquifers and enrichment of novel symbionts in the deep terrestrial subsurface.</title>
        <authorList>
            <person name="Probst A.J."/>
            <person name="Ladd B."/>
            <person name="Jarett J.K."/>
            <person name="Geller-Mcgrath D.E."/>
            <person name="Sieber C.M.K."/>
            <person name="Emerson J.B."/>
            <person name="Anantharaman K."/>
            <person name="Thomas B.C."/>
            <person name="Malmstrom R."/>
            <person name="Stieglmeier M."/>
            <person name="Klingl A."/>
            <person name="Woyke T."/>
            <person name="Ryan C.M."/>
            <person name="Banfield J.F."/>
        </authorList>
    </citation>
    <scope>NUCLEOTIDE SEQUENCE [LARGE SCALE GENOMIC DNA]</scope>
</reference>
<sequence>MKKITAVTILFSLLLSLNTAIAQTSSSDYVHTKATIQEQIRTTKEVVGGSLEKYRNTAQEQHVERLQYLREYAQKMIDRRNEVLSSLRERIEKYKNLTDAEKQALLDTVKGSEDGLRNLVGKIDSEEDLDQLKNRVREIADEKIFQYVTPKIHLVAMAEKIKAVLSRMRAITGKIEQSITRAQEANLDISSIEAKYEEYKGQLVVAQNTLNEAEDLIQNLTEDLEDPKAIFVQAKAKVKNAHEALKSAHRLVKEIASSLKELDKNSSQE</sequence>
<keyword evidence="2" id="KW-0732">Signal</keyword>
<evidence type="ECO:0000256" key="1">
    <source>
        <dbReference type="SAM" id="Coils"/>
    </source>
</evidence>
<proteinExistence type="predicted"/>
<comment type="caution">
    <text evidence="3">The sequence shown here is derived from an EMBL/GenBank/DDBJ whole genome shotgun (WGS) entry which is preliminary data.</text>
</comment>
<dbReference type="EMBL" id="PFAJ01000035">
    <property type="protein sequence ID" value="PIR97222.1"/>
    <property type="molecule type" value="Genomic_DNA"/>
</dbReference>
<dbReference type="Proteomes" id="UP000230557">
    <property type="component" value="Unassembled WGS sequence"/>
</dbReference>
<feature type="chain" id="PRO_5013863568" description="DUF5667 domain-containing protein" evidence="2">
    <location>
        <begin position="23"/>
        <end position="269"/>
    </location>
</feature>
<accession>A0A2H0VDP0</accession>
<feature type="signal peptide" evidence="2">
    <location>
        <begin position="1"/>
        <end position="22"/>
    </location>
</feature>
<evidence type="ECO:0008006" key="5">
    <source>
        <dbReference type="Google" id="ProtNLM"/>
    </source>
</evidence>
<evidence type="ECO:0000313" key="4">
    <source>
        <dbReference type="Proteomes" id="UP000230557"/>
    </source>
</evidence>
<dbReference type="AlphaFoldDB" id="A0A2H0VDP0"/>
<protein>
    <recommendedName>
        <fullName evidence="5">DUF5667 domain-containing protein</fullName>
    </recommendedName>
</protein>
<feature type="coiled-coil region" evidence="1">
    <location>
        <begin position="182"/>
        <end position="223"/>
    </location>
</feature>